<dbReference type="Pfam" id="PF01381">
    <property type="entry name" value="HTH_3"/>
    <property type="match status" value="1"/>
</dbReference>
<dbReference type="InterPro" id="IPR001584">
    <property type="entry name" value="Integrase_cat-core"/>
</dbReference>
<dbReference type="InterPro" id="IPR001387">
    <property type="entry name" value="Cro/C1-type_HTH"/>
</dbReference>
<evidence type="ECO:0000313" key="4">
    <source>
        <dbReference type="Proteomes" id="UP000190229"/>
    </source>
</evidence>
<feature type="domain" description="HTH cro/C1-type" evidence="1">
    <location>
        <begin position="10"/>
        <end position="40"/>
    </location>
</feature>
<evidence type="ECO:0000259" key="1">
    <source>
        <dbReference type="PROSITE" id="PS50943"/>
    </source>
</evidence>
<dbReference type="PROSITE" id="PS50943">
    <property type="entry name" value="HTH_CROC1"/>
    <property type="match status" value="1"/>
</dbReference>
<dbReference type="PANTHER" id="PTHR35004:SF7">
    <property type="entry name" value="INTEGRASE PROTEIN"/>
    <property type="match status" value="1"/>
</dbReference>
<evidence type="ECO:0000259" key="2">
    <source>
        <dbReference type="PROSITE" id="PS50994"/>
    </source>
</evidence>
<protein>
    <submittedName>
        <fullName evidence="3">XRE family transcriptional regulator</fullName>
    </submittedName>
</protein>
<dbReference type="CDD" id="cd00093">
    <property type="entry name" value="HTH_XRE"/>
    <property type="match status" value="1"/>
</dbReference>
<name>A0A1V4ER49_9BACL</name>
<sequence length="510" mass="59463">MIQVAQFHHIKLLAERESLSQREIARKLGISRNTVSKYLRMNTPPTAAHRRKVYGRPRYSEETLRVIPLIDQWLKDDLQTWKKQHHTAVRIYRRLRDEYEFKGSASNIRKVVAARRAVQKEVFIPLAFALGQQFQFDWGEADVKIHGETTRVFLFCMELSASRERVVWAYRNEQQESFLNGFVRAFEYFGGVPAIGLFDNLKSAVKKILTGRNRQEQETFEALQAHYVFEAEFANVRRGNEKGIVEGLVGYVRRSTLAPVPDVGSLEELNSQILLPWCERVAETERVPHSTETAAQVYERERAVLHPLPMQPYEACRIQPGTVSKISTVTFDTNQYSVPSRYVGQAVWVKGFVDQVIIVAQNEVIATHERSLLRQQMVLKLDHYLEVLLKKPRAVRDARVMHDDNVPEVFRRVHAKMRERQEAEGDRLFVRFLLLHREVWMDRLRQALEEAERTSTYHFEGLQEILTQLIEPRPRTPLAVDHVPVDLDAYRVQRSNLHMYNRLSRGGELQ</sequence>
<dbReference type="GO" id="GO:0003677">
    <property type="term" value="F:DNA binding"/>
    <property type="evidence" value="ECO:0007669"/>
    <property type="project" value="InterPro"/>
</dbReference>
<dbReference type="AlphaFoldDB" id="A0A1V4ER49"/>
<proteinExistence type="predicted"/>
<dbReference type="PROSITE" id="PS50994">
    <property type="entry name" value="INTEGRASE"/>
    <property type="match status" value="1"/>
</dbReference>
<dbReference type="Proteomes" id="UP000190229">
    <property type="component" value="Unassembled WGS sequence"/>
</dbReference>
<dbReference type="InterPro" id="IPR010982">
    <property type="entry name" value="Lambda_DNA-bd_dom_sf"/>
</dbReference>
<dbReference type="GO" id="GO:0015074">
    <property type="term" value="P:DNA integration"/>
    <property type="evidence" value="ECO:0007669"/>
    <property type="project" value="InterPro"/>
</dbReference>
<accession>A0A1V4ER49</accession>
<dbReference type="NCBIfam" id="NF033546">
    <property type="entry name" value="transpos_IS21"/>
    <property type="match status" value="1"/>
</dbReference>
<gene>
    <name evidence="3" type="ORF">B2M26_13000</name>
</gene>
<keyword evidence="4" id="KW-1185">Reference proteome</keyword>
<dbReference type="EMBL" id="MWPS01000041">
    <property type="protein sequence ID" value="OPG15224.1"/>
    <property type="molecule type" value="Genomic_DNA"/>
</dbReference>
<dbReference type="RefSeq" id="WP_079291645.1">
    <property type="nucleotide sequence ID" value="NZ_MWPS01000041.1"/>
</dbReference>
<dbReference type="Pfam" id="PF22483">
    <property type="entry name" value="Mu-transpos_C_2"/>
    <property type="match status" value="1"/>
</dbReference>
<dbReference type="PANTHER" id="PTHR35004">
    <property type="entry name" value="TRANSPOSASE RV3428C-RELATED"/>
    <property type="match status" value="1"/>
</dbReference>
<feature type="domain" description="Integrase catalytic" evidence="2">
    <location>
        <begin position="121"/>
        <end position="302"/>
    </location>
</feature>
<evidence type="ECO:0000313" key="3">
    <source>
        <dbReference type="EMBL" id="OPG15224.1"/>
    </source>
</evidence>
<dbReference type="InterPro" id="IPR054353">
    <property type="entry name" value="IstA-like_C"/>
</dbReference>
<dbReference type="Gene3D" id="1.10.10.60">
    <property type="entry name" value="Homeodomain-like"/>
    <property type="match status" value="1"/>
</dbReference>
<comment type="caution">
    <text evidence="3">The sequence shown here is derived from an EMBL/GenBank/DDBJ whole genome shotgun (WGS) entry which is preliminary data.</text>
</comment>
<organism evidence="3 4">
    <name type="scientific">Ferroacidibacillus organovorans</name>
    <dbReference type="NCBI Taxonomy" id="1765683"/>
    <lineage>
        <taxon>Bacteria</taxon>
        <taxon>Bacillati</taxon>
        <taxon>Bacillota</taxon>
        <taxon>Bacilli</taxon>
        <taxon>Bacillales</taxon>
        <taxon>Alicyclobacillaceae</taxon>
        <taxon>Ferroacidibacillus</taxon>
    </lineage>
</organism>
<dbReference type="SUPFAM" id="SSF47413">
    <property type="entry name" value="lambda repressor-like DNA-binding domains"/>
    <property type="match status" value="1"/>
</dbReference>
<reference evidence="3 4" key="1">
    <citation type="submission" date="2017-02" db="EMBL/GenBank/DDBJ databases">
        <title>Draft genome of Acidibacillus ferrooxidans Huett2.</title>
        <authorList>
            <person name="Schopf S."/>
        </authorList>
    </citation>
    <scope>NUCLEOTIDE SEQUENCE [LARGE SCALE GENOMIC DNA]</scope>
    <source>
        <strain evidence="3 4">Huett2</strain>
    </source>
</reference>